<keyword evidence="2" id="KW-1185">Reference proteome</keyword>
<gene>
    <name evidence="1" type="ORF">GR303_22680</name>
</gene>
<name>A0ABW9Z360_9HYPH</name>
<sequence>MTRIFLQFQGSESLFSDRKRIPAMTTGYFFVKLRGADDVSGLILPDIGDRNALRRKGAELLFHLHAAPMRPDEIELVPYFPPQSETVLVRQSNQQVGLT</sequence>
<evidence type="ECO:0000313" key="2">
    <source>
        <dbReference type="Proteomes" id="UP000818323"/>
    </source>
</evidence>
<proteinExistence type="predicted"/>
<accession>A0ABW9Z360</accession>
<comment type="caution">
    <text evidence="1">The sequence shown here is derived from an EMBL/GenBank/DDBJ whole genome shotgun (WGS) entry which is preliminary data.</text>
</comment>
<organism evidence="1 2">
    <name type="scientific">Microvirga arsenatis</name>
    <dbReference type="NCBI Taxonomy" id="2692265"/>
    <lineage>
        <taxon>Bacteria</taxon>
        <taxon>Pseudomonadati</taxon>
        <taxon>Pseudomonadota</taxon>
        <taxon>Alphaproteobacteria</taxon>
        <taxon>Hyphomicrobiales</taxon>
        <taxon>Methylobacteriaceae</taxon>
        <taxon>Microvirga</taxon>
    </lineage>
</organism>
<dbReference type="Proteomes" id="UP000818323">
    <property type="component" value="Unassembled WGS sequence"/>
</dbReference>
<protein>
    <submittedName>
        <fullName evidence="1">Uncharacterized protein</fullName>
    </submittedName>
</protein>
<dbReference type="EMBL" id="JAAAXJ010000028">
    <property type="protein sequence ID" value="NBJ27134.1"/>
    <property type="molecule type" value="Genomic_DNA"/>
</dbReference>
<evidence type="ECO:0000313" key="1">
    <source>
        <dbReference type="EMBL" id="NBJ27134.1"/>
    </source>
</evidence>
<reference evidence="1 2" key="1">
    <citation type="submission" date="2020-01" db="EMBL/GenBank/DDBJ databases">
        <title>Microvirga sp. nov., an arsenate reduction bacterium isolated from Tibet hotspring sediments.</title>
        <authorList>
            <person name="Yuan C.-G."/>
        </authorList>
    </citation>
    <scope>NUCLEOTIDE SEQUENCE [LARGE SCALE GENOMIC DNA]</scope>
    <source>
        <strain evidence="1 2">SYSU G3D203</strain>
    </source>
</reference>